<feature type="transmembrane region" description="Helical" evidence="1">
    <location>
        <begin position="218"/>
        <end position="235"/>
    </location>
</feature>
<evidence type="ECO:0000256" key="1">
    <source>
        <dbReference type="SAM" id="Phobius"/>
    </source>
</evidence>
<feature type="transmembrane region" description="Helical" evidence="1">
    <location>
        <begin position="65"/>
        <end position="81"/>
    </location>
</feature>
<dbReference type="Pfam" id="PF14256">
    <property type="entry name" value="YwiC"/>
    <property type="match status" value="1"/>
</dbReference>
<dbReference type="STRING" id="670482.SAMN04488542_10922"/>
<feature type="transmembrane region" description="Helical" evidence="1">
    <location>
        <begin position="180"/>
        <end position="206"/>
    </location>
</feature>
<accession>A0A1G7K5T1</accession>
<protein>
    <submittedName>
        <fullName evidence="2">YwiC-like protein</fullName>
    </submittedName>
</protein>
<feature type="transmembrane region" description="Helical" evidence="1">
    <location>
        <begin position="87"/>
        <end position="104"/>
    </location>
</feature>
<organism evidence="2 3">
    <name type="scientific">Fontibacillus panacisegetis</name>
    <dbReference type="NCBI Taxonomy" id="670482"/>
    <lineage>
        <taxon>Bacteria</taxon>
        <taxon>Bacillati</taxon>
        <taxon>Bacillota</taxon>
        <taxon>Bacilli</taxon>
        <taxon>Bacillales</taxon>
        <taxon>Paenibacillaceae</taxon>
        <taxon>Fontibacillus</taxon>
    </lineage>
</organism>
<dbReference type="AlphaFoldDB" id="A0A1G7K5T1"/>
<keyword evidence="1" id="KW-0812">Transmembrane</keyword>
<dbReference type="Proteomes" id="UP000198972">
    <property type="component" value="Unassembled WGS sequence"/>
</dbReference>
<feature type="transmembrane region" description="Helical" evidence="1">
    <location>
        <begin position="111"/>
        <end position="132"/>
    </location>
</feature>
<reference evidence="2 3" key="1">
    <citation type="submission" date="2016-10" db="EMBL/GenBank/DDBJ databases">
        <authorList>
            <person name="de Groot N.N."/>
        </authorList>
    </citation>
    <scope>NUCLEOTIDE SEQUENCE [LARGE SCALE GENOMIC DNA]</scope>
    <source>
        <strain evidence="2 3">DSM 28129</strain>
    </source>
</reference>
<dbReference type="InterPro" id="IPR025576">
    <property type="entry name" value="YwiC"/>
</dbReference>
<feature type="transmembrane region" description="Helical" evidence="1">
    <location>
        <begin position="138"/>
        <end position="159"/>
    </location>
</feature>
<keyword evidence="1" id="KW-0472">Membrane</keyword>
<feature type="transmembrane region" description="Helical" evidence="1">
    <location>
        <begin position="31"/>
        <end position="53"/>
    </location>
</feature>
<proteinExistence type="predicted"/>
<sequence>MKYYIPNQHGAWAMLIIPFLFGIIASKPNLVHILLFACWLIIYLLMFAVLQWIRTKKTKFYRKPVLVYTFVLIPFALWLVVLRPVMVVLALVFLPLFIVNAYYAKQKRERALVNDIAAIVQFSLMVFISFLIGEGTDYGLAAKLFIVSLLYFVGTALYVKTMIREKNNKRFYYYSISYHIALVLLSLWLLPWVMIAAAAVLLIRAIGFPRIGITVKQAGISEIVCSIVVLVSVWIA</sequence>
<gene>
    <name evidence="2" type="ORF">SAMN04488542_10922</name>
</gene>
<name>A0A1G7K5T1_9BACL</name>
<keyword evidence="3" id="KW-1185">Reference proteome</keyword>
<keyword evidence="1" id="KW-1133">Transmembrane helix</keyword>
<feature type="transmembrane region" description="Helical" evidence="1">
    <location>
        <begin position="9"/>
        <end position="25"/>
    </location>
</feature>
<dbReference type="RefSeq" id="WP_245742320.1">
    <property type="nucleotide sequence ID" value="NZ_FNBG01000009.1"/>
</dbReference>
<evidence type="ECO:0000313" key="3">
    <source>
        <dbReference type="Proteomes" id="UP000198972"/>
    </source>
</evidence>
<dbReference type="EMBL" id="FNBG01000009">
    <property type="protein sequence ID" value="SDF32467.1"/>
    <property type="molecule type" value="Genomic_DNA"/>
</dbReference>
<evidence type="ECO:0000313" key="2">
    <source>
        <dbReference type="EMBL" id="SDF32467.1"/>
    </source>
</evidence>